<evidence type="ECO:0000313" key="3">
    <source>
        <dbReference type="EMBL" id="KXS97839.1"/>
    </source>
</evidence>
<comment type="caution">
    <text evidence="3">The sequence shown here is derived from an EMBL/GenBank/DDBJ whole genome shotgun (WGS) entry which is preliminary data.</text>
</comment>
<dbReference type="AlphaFoldDB" id="A0A139H643"/>
<dbReference type="InterPro" id="IPR038213">
    <property type="entry name" value="IFI6/IFI27-like_sf"/>
</dbReference>
<keyword evidence="4" id="KW-1185">Reference proteome</keyword>
<evidence type="ECO:0000313" key="4">
    <source>
        <dbReference type="Proteomes" id="UP000070133"/>
    </source>
</evidence>
<dbReference type="Gene3D" id="6.10.110.10">
    <property type="match status" value="1"/>
</dbReference>
<dbReference type="Proteomes" id="UP000070133">
    <property type="component" value="Unassembled WGS sequence"/>
</dbReference>
<name>A0A139H643_9PEZI</name>
<gene>
    <name evidence="3" type="ORF">AC578_7633</name>
</gene>
<proteinExistence type="predicted"/>
<keyword evidence="2" id="KW-0732">Signal</keyword>
<dbReference type="EMBL" id="LFZN01000131">
    <property type="protein sequence ID" value="KXS97839.1"/>
    <property type="molecule type" value="Genomic_DNA"/>
</dbReference>
<sequence>MLPLSALLMAGAWFAPLDFFNSVATGYAASPLTWKDAAFPAARVAVAAATGASPLTWLDAAFSAARVAAAVATAAYSEEEQPAPKWQGLGYCGYHGVILLPPSAKVREGVPLGCDEQTEYTSSDHDNQERFDSRNERATEDSESIAPWAFGLARVGLAVFGSGGRHLLSAAGFDKVGVRAGSLAADYQAAKYGGATPSGGVFAWAQSCAMKSCAG</sequence>
<protein>
    <submittedName>
        <fullName evidence="3">Uncharacterized protein</fullName>
    </submittedName>
</protein>
<feature type="region of interest" description="Disordered" evidence="1">
    <location>
        <begin position="118"/>
        <end position="139"/>
    </location>
</feature>
<feature type="compositionally biased region" description="Basic and acidic residues" evidence="1">
    <location>
        <begin position="122"/>
        <end position="139"/>
    </location>
</feature>
<evidence type="ECO:0000256" key="1">
    <source>
        <dbReference type="SAM" id="MobiDB-lite"/>
    </source>
</evidence>
<evidence type="ECO:0000256" key="2">
    <source>
        <dbReference type="SAM" id="SignalP"/>
    </source>
</evidence>
<feature type="signal peptide" evidence="2">
    <location>
        <begin position="1"/>
        <end position="19"/>
    </location>
</feature>
<reference evidence="3 4" key="1">
    <citation type="submission" date="2015-07" db="EMBL/GenBank/DDBJ databases">
        <title>Comparative genomics of the Sigatoka disease complex on banana suggests a link between parallel evolutionary changes in Pseudocercospora fijiensis and Pseudocercospora eumusae and increased virulence on the banana host.</title>
        <authorList>
            <person name="Chang T.-C."/>
            <person name="Salvucci A."/>
            <person name="Crous P.W."/>
            <person name="Stergiopoulos I."/>
        </authorList>
    </citation>
    <scope>NUCLEOTIDE SEQUENCE [LARGE SCALE GENOMIC DNA]</scope>
    <source>
        <strain evidence="3 4">CBS 114824</strain>
    </source>
</reference>
<feature type="chain" id="PRO_5007806301" evidence="2">
    <location>
        <begin position="20"/>
        <end position="215"/>
    </location>
</feature>
<organism evidence="3 4">
    <name type="scientific">Pseudocercospora eumusae</name>
    <dbReference type="NCBI Taxonomy" id="321146"/>
    <lineage>
        <taxon>Eukaryota</taxon>
        <taxon>Fungi</taxon>
        <taxon>Dikarya</taxon>
        <taxon>Ascomycota</taxon>
        <taxon>Pezizomycotina</taxon>
        <taxon>Dothideomycetes</taxon>
        <taxon>Dothideomycetidae</taxon>
        <taxon>Mycosphaerellales</taxon>
        <taxon>Mycosphaerellaceae</taxon>
        <taxon>Pseudocercospora</taxon>
    </lineage>
</organism>
<dbReference type="OrthoDB" id="440424at2759"/>
<accession>A0A139H643</accession>